<dbReference type="NCBIfam" id="TIGR01845">
    <property type="entry name" value="outer_NodT"/>
    <property type="match status" value="1"/>
</dbReference>
<dbReference type="EMBL" id="MLJW01000043">
    <property type="protein sequence ID" value="OIR06424.1"/>
    <property type="molecule type" value="Genomic_DNA"/>
</dbReference>
<dbReference type="InterPro" id="IPR010131">
    <property type="entry name" value="MdtP/NodT-like"/>
</dbReference>
<protein>
    <submittedName>
        <fullName evidence="1">Toluene efflux pump outer membrane protein TtgI</fullName>
    </submittedName>
</protein>
<dbReference type="AlphaFoldDB" id="A0A1J5SQX0"/>
<name>A0A1J5SQX0_9ZZZZ</name>
<dbReference type="Pfam" id="PF02321">
    <property type="entry name" value="OEP"/>
    <property type="match status" value="2"/>
</dbReference>
<dbReference type="SUPFAM" id="SSF56954">
    <property type="entry name" value="Outer membrane efflux proteins (OEP)"/>
    <property type="match status" value="1"/>
</dbReference>
<dbReference type="Gene3D" id="2.20.200.10">
    <property type="entry name" value="Outer membrane efflux proteins (OEP)"/>
    <property type="match status" value="1"/>
</dbReference>
<comment type="caution">
    <text evidence="1">The sequence shown here is derived from an EMBL/GenBank/DDBJ whole genome shotgun (WGS) entry which is preliminary data.</text>
</comment>
<dbReference type="PANTHER" id="PTHR30203">
    <property type="entry name" value="OUTER MEMBRANE CATION EFFLUX PROTEIN"/>
    <property type="match status" value="1"/>
</dbReference>
<proteinExistence type="predicted"/>
<dbReference type="InterPro" id="IPR003423">
    <property type="entry name" value="OMP_efflux"/>
</dbReference>
<gene>
    <name evidence="1" type="primary">ttgI_2</name>
    <name evidence="1" type="ORF">GALL_113340</name>
</gene>
<dbReference type="PANTHER" id="PTHR30203:SF32">
    <property type="entry name" value="CATION EFFLUX SYSTEM PROTEIN CUSC"/>
    <property type="match status" value="1"/>
</dbReference>
<dbReference type="GO" id="GO:0015562">
    <property type="term" value="F:efflux transmembrane transporter activity"/>
    <property type="evidence" value="ECO:0007669"/>
    <property type="project" value="InterPro"/>
</dbReference>
<organism evidence="1">
    <name type="scientific">mine drainage metagenome</name>
    <dbReference type="NCBI Taxonomy" id="410659"/>
    <lineage>
        <taxon>unclassified sequences</taxon>
        <taxon>metagenomes</taxon>
        <taxon>ecological metagenomes</taxon>
    </lineage>
</organism>
<sequence>MKSRFSPSAVRLLLATAAAALSGCTAVGPDYRKPAAVYPAFRNASAATPAPEAARPHAAWWSAFGDAALDRLEARALAENPGLAAAAARVDAARARLGVVRADRLPSAESTGTAILASEGATRTIPVPGHPLSYRTRGDSYDLGFGASYELDLWGRVRREVQSSAAQAAASEADARATRLALCADLAQTYFLYRELEAEASIETRSIAVQADNLEILRARQRGGFATDLDLERAQAELATSQADAADLVRRREQTFDALALLAGTDPAELTPLVAETRLPSPPRIPAGVPSEVLKRRPDVAAAEERLQAATADIGVAIADRYPSFQLTGSAGFDSLALRTLLQEPSRYWQLGPTLTGSLFDGGRGKAQVAAARAEASAALADYRTQCLRALGDVEDALVALRQDSVRDDALRRALRASRTAVQLANERYTHGLTNYLDVLDAQRSALQVERSLCEVDGARLTGTVQLVRALGGGWD</sequence>
<evidence type="ECO:0000313" key="1">
    <source>
        <dbReference type="EMBL" id="OIR06424.1"/>
    </source>
</evidence>
<accession>A0A1J5SQX0</accession>
<dbReference type="Gene3D" id="1.20.1600.10">
    <property type="entry name" value="Outer membrane efflux proteins (OEP)"/>
    <property type="match status" value="1"/>
</dbReference>
<dbReference type="PROSITE" id="PS51257">
    <property type="entry name" value="PROKAR_LIPOPROTEIN"/>
    <property type="match status" value="1"/>
</dbReference>
<dbReference type="GO" id="GO:0016020">
    <property type="term" value="C:membrane"/>
    <property type="evidence" value="ECO:0007669"/>
    <property type="project" value="InterPro"/>
</dbReference>
<reference evidence="1" key="1">
    <citation type="submission" date="2016-10" db="EMBL/GenBank/DDBJ databases">
        <title>Sequence of Gallionella enrichment culture.</title>
        <authorList>
            <person name="Poehlein A."/>
            <person name="Muehling M."/>
            <person name="Daniel R."/>
        </authorList>
    </citation>
    <scope>NUCLEOTIDE SEQUENCE</scope>
</reference>